<evidence type="ECO:0000313" key="4">
    <source>
        <dbReference type="Proteomes" id="UP000189229"/>
    </source>
</evidence>
<organism evidence="1 4">
    <name type="scientific">Mycobacterium kansasii</name>
    <dbReference type="NCBI Taxonomy" id="1768"/>
    <lineage>
        <taxon>Bacteria</taxon>
        <taxon>Bacillati</taxon>
        <taxon>Actinomycetota</taxon>
        <taxon>Actinomycetes</taxon>
        <taxon>Mycobacteriales</taxon>
        <taxon>Mycobacteriaceae</taxon>
        <taxon>Mycobacterium</taxon>
    </lineage>
</organism>
<sequence length="55" mass="5877">MTLVATSVCRPVSRHRPTPRAAPALPDAARLGKVSMATDAMSRHLGRRVPGIDVE</sequence>
<dbReference type="AlphaFoldDB" id="A0A1V3XUW2"/>
<name>A0A1V3XUW2_MYCKA</name>
<gene>
    <name evidence="2" type="ORF">BZL29_1200</name>
    <name evidence="1" type="ORF">BZL30_0653</name>
</gene>
<reference evidence="3 4" key="1">
    <citation type="submission" date="2017-02" db="EMBL/GenBank/DDBJ databases">
        <title>Complete genome sequences of Mycobacterium kansasii strains isolated from rhesus macaques.</title>
        <authorList>
            <person name="Panda A."/>
            <person name="Nagaraj S."/>
            <person name="Zhao X."/>
            <person name="Tettelin H."/>
            <person name="Detolla L.J."/>
        </authorList>
    </citation>
    <scope>NUCLEOTIDE SEQUENCE [LARGE SCALE GENOMIC DNA]</scope>
    <source>
        <strain evidence="2 3">11-3469</strain>
        <strain evidence="1 4">11-3813</strain>
    </source>
</reference>
<evidence type="ECO:0000313" key="2">
    <source>
        <dbReference type="EMBL" id="OOK84525.1"/>
    </source>
</evidence>
<protein>
    <submittedName>
        <fullName evidence="1">Uncharacterized protein</fullName>
    </submittedName>
</protein>
<dbReference type="EMBL" id="MVBN01000001">
    <property type="protein sequence ID" value="OOK84525.1"/>
    <property type="molecule type" value="Genomic_DNA"/>
</dbReference>
<accession>A0A1V3XUW2</accession>
<evidence type="ECO:0000313" key="1">
    <source>
        <dbReference type="EMBL" id="OOK82566.1"/>
    </source>
</evidence>
<evidence type="ECO:0000313" key="3">
    <source>
        <dbReference type="Proteomes" id="UP000188532"/>
    </source>
</evidence>
<dbReference type="Proteomes" id="UP000188532">
    <property type="component" value="Unassembled WGS sequence"/>
</dbReference>
<comment type="caution">
    <text evidence="1">The sequence shown here is derived from an EMBL/GenBank/DDBJ whole genome shotgun (WGS) entry which is preliminary data.</text>
</comment>
<proteinExistence type="predicted"/>
<dbReference type="Proteomes" id="UP000189229">
    <property type="component" value="Unassembled WGS sequence"/>
</dbReference>
<dbReference type="EMBL" id="MVBM01000001">
    <property type="protein sequence ID" value="OOK82566.1"/>
    <property type="molecule type" value="Genomic_DNA"/>
</dbReference>